<dbReference type="EMBL" id="BARV01006305">
    <property type="protein sequence ID" value="GAI11002.1"/>
    <property type="molecule type" value="Genomic_DNA"/>
</dbReference>
<dbReference type="GO" id="GO:0000155">
    <property type="term" value="F:phosphorelay sensor kinase activity"/>
    <property type="evidence" value="ECO:0007669"/>
    <property type="project" value="InterPro"/>
</dbReference>
<evidence type="ECO:0000256" key="3">
    <source>
        <dbReference type="ARBA" id="ARBA00012438"/>
    </source>
</evidence>
<evidence type="ECO:0000256" key="1">
    <source>
        <dbReference type="ARBA" id="ARBA00000085"/>
    </source>
</evidence>
<evidence type="ECO:0000259" key="15">
    <source>
        <dbReference type="PROSITE" id="PS50885"/>
    </source>
</evidence>
<dbReference type="Gene3D" id="1.10.8.500">
    <property type="entry name" value="HAMP domain in histidine kinase"/>
    <property type="match status" value="1"/>
</dbReference>
<dbReference type="InterPro" id="IPR036097">
    <property type="entry name" value="HisK_dim/P_sf"/>
</dbReference>
<evidence type="ECO:0000256" key="6">
    <source>
        <dbReference type="ARBA" id="ARBA00022679"/>
    </source>
</evidence>
<evidence type="ECO:0000256" key="7">
    <source>
        <dbReference type="ARBA" id="ARBA00022692"/>
    </source>
</evidence>
<dbReference type="GO" id="GO:0005524">
    <property type="term" value="F:ATP binding"/>
    <property type="evidence" value="ECO:0007669"/>
    <property type="project" value="UniProtKB-KW"/>
</dbReference>
<evidence type="ECO:0000313" key="16">
    <source>
        <dbReference type="EMBL" id="GAI11002.1"/>
    </source>
</evidence>
<keyword evidence="12" id="KW-0902">Two-component regulatory system</keyword>
<organism evidence="16">
    <name type="scientific">marine sediment metagenome</name>
    <dbReference type="NCBI Taxonomy" id="412755"/>
    <lineage>
        <taxon>unclassified sequences</taxon>
        <taxon>metagenomes</taxon>
        <taxon>ecological metagenomes</taxon>
    </lineage>
</organism>
<evidence type="ECO:0000256" key="9">
    <source>
        <dbReference type="ARBA" id="ARBA00022777"/>
    </source>
</evidence>
<dbReference type="EC" id="2.7.13.3" evidence="3"/>
<keyword evidence="6" id="KW-0808">Transferase</keyword>
<evidence type="ECO:0000256" key="12">
    <source>
        <dbReference type="ARBA" id="ARBA00023012"/>
    </source>
</evidence>
<dbReference type="Gene3D" id="1.10.287.130">
    <property type="match status" value="1"/>
</dbReference>
<keyword evidence="7 14" id="KW-0812">Transmembrane</keyword>
<evidence type="ECO:0000256" key="2">
    <source>
        <dbReference type="ARBA" id="ARBA00004651"/>
    </source>
</evidence>
<gene>
    <name evidence="16" type="ORF">S06H3_12911</name>
</gene>
<keyword evidence="4" id="KW-1003">Cell membrane</keyword>
<dbReference type="InterPro" id="IPR003660">
    <property type="entry name" value="HAMP_dom"/>
</dbReference>
<reference evidence="16" key="1">
    <citation type="journal article" date="2014" name="Front. Microbiol.">
        <title>High frequency of phylogenetically diverse reductive dehalogenase-homologous genes in deep subseafloor sedimentary metagenomes.</title>
        <authorList>
            <person name="Kawai M."/>
            <person name="Futagami T."/>
            <person name="Toyoda A."/>
            <person name="Takaki Y."/>
            <person name="Nishi S."/>
            <person name="Hori S."/>
            <person name="Arai W."/>
            <person name="Tsubouchi T."/>
            <person name="Morono Y."/>
            <person name="Uchiyama I."/>
            <person name="Ito T."/>
            <person name="Fujiyama A."/>
            <person name="Inagaki F."/>
            <person name="Takami H."/>
        </authorList>
    </citation>
    <scope>NUCLEOTIDE SEQUENCE</scope>
    <source>
        <strain evidence="16">Expedition CK06-06</strain>
    </source>
</reference>
<keyword evidence="8" id="KW-0547">Nucleotide-binding</keyword>
<evidence type="ECO:0000256" key="11">
    <source>
        <dbReference type="ARBA" id="ARBA00022989"/>
    </source>
</evidence>
<dbReference type="CDD" id="cd00082">
    <property type="entry name" value="HisKA"/>
    <property type="match status" value="1"/>
</dbReference>
<feature type="transmembrane region" description="Helical" evidence="14">
    <location>
        <begin position="48"/>
        <end position="71"/>
    </location>
</feature>
<comment type="catalytic activity">
    <reaction evidence="1">
        <text>ATP + protein L-histidine = ADP + protein N-phospho-L-histidine.</text>
        <dbReference type="EC" id="2.7.13.3"/>
    </reaction>
</comment>
<dbReference type="SMART" id="SM00304">
    <property type="entry name" value="HAMP"/>
    <property type="match status" value="1"/>
</dbReference>
<evidence type="ECO:0000256" key="5">
    <source>
        <dbReference type="ARBA" id="ARBA00022553"/>
    </source>
</evidence>
<dbReference type="GO" id="GO:0005886">
    <property type="term" value="C:plasma membrane"/>
    <property type="evidence" value="ECO:0007669"/>
    <property type="project" value="UniProtKB-SubCell"/>
</dbReference>
<evidence type="ECO:0000256" key="10">
    <source>
        <dbReference type="ARBA" id="ARBA00022840"/>
    </source>
</evidence>
<dbReference type="InterPro" id="IPR003661">
    <property type="entry name" value="HisK_dim/P_dom"/>
</dbReference>
<comment type="subcellular location">
    <subcellularLocation>
        <location evidence="2">Cell membrane</location>
        <topology evidence="2">Multi-pass membrane protein</topology>
    </subcellularLocation>
</comment>
<keyword evidence="5" id="KW-0597">Phosphoprotein</keyword>
<keyword evidence="11 14" id="KW-1133">Transmembrane helix</keyword>
<dbReference type="SUPFAM" id="SSF158472">
    <property type="entry name" value="HAMP domain-like"/>
    <property type="match status" value="1"/>
</dbReference>
<sequence length="140" mass="15143">MFLSPQEVASGIPLVDEGKKMGVLLLSEQGSVLDPAEEEFLASAKRSALLGGGIASGIALLLSAFLISQVLSPLRLLSRATERIAHGDLTQRVTLKARDEFGQLGSSFNRMIDNLRRSETIRQTMTADIAHELRTPVTII</sequence>
<keyword evidence="13 14" id="KW-0472">Membrane</keyword>
<comment type="caution">
    <text evidence="16">The sequence shown here is derived from an EMBL/GenBank/DDBJ whole genome shotgun (WGS) entry which is preliminary data.</text>
</comment>
<dbReference type="SUPFAM" id="SSF47384">
    <property type="entry name" value="Homodimeric domain of signal transducing histidine kinase"/>
    <property type="match status" value="1"/>
</dbReference>
<dbReference type="Pfam" id="PF00672">
    <property type="entry name" value="HAMP"/>
    <property type="match status" value="1"/>
</dbReference>
<evidence type="ECO:0000256" key="13">
    <source>
        <dbReference type="ARBA" id="ARBA00023136"/>
    </source>
</evidence>
<dbReference type="CDD" id="cd06225">
    <property type="entry name" value="HAMP"/>
    <property type="match status" value="1"/>
</dbReference>
<dbReference type="PROSITE" id="PS50885">
    <property type="entry name" value="HAMP"/>
    <property type="match status" value="1"/>
</dbReference>
<evidence type="ECO:0000256" key="14">
    <source>
        <dbReference type="SAM" id="Phobius"/>
    </source>
</evidence>
<feature type="domain" description="HAMP" evidence="15">
    <location>
        <begin position="68"/>
        <end position="120"/>
    </location>
</feature>
<proteinExistence type="predicted"/>
<dbReference type="PANTHER" id="PTHR45528:SF1">
    <property type="entry name" value="SENSOR HISTIDINE KINASE CPXA"/>
    <property type="match status" value="1"/>
</dbReference>
<accession>X1KV97</accession>
<protein>
    <recommendedName>
        <fullName evidence="3">histidine kinase</fullName>
        <ecNumber evidence="3">2.7.13.3</ecNumber>
    </recommendedName>
</protein>
<name>X1KV97_9ZZZZ</name>
<dbReference type="InterPro" id="IPR050398">
    <property type="entry name" value="HssS/ArlS-like"/>
</dbReference>
<evidence type="ECO:0000256" key="4">
    <source>
        <dbReference type="ARBA" id="ARBA00022475"/>
    </source>
</evidence>
<dbReference type="PANTHER" id="PTHR45528">
    <property type="entry name" value="SENSOR HISTIDINE KINASE CPXA"/>
    <property type="match status" value="1"/>
</dbReference>
<keyword evidence="10" id="KW-0067">ATP-binding</keyword>
<evidence type="ECO:0000256" key="8">
    <source>
        <dbReference type="ARBA" id="ARBA00022741"/>
    </source>
</evidence>
<dbReference type="AlphaFoldDB" id="X1KV97"/>
<keyword evidence="9" id="KW-0418">Kinase</keyword>
<feature type="non-terminal residue" evidence="16">
    <location>
        <position position="140"/>
    </location>
</feature>